<gene>
    <name evidence="2" type="ORF">SAMN04488036_102277</name>
</gene>
<keyword evidence="3" id="KW-1185">Reference proteome</keyword>
<dbReference type="Proteomes" id="UP000198851">
    <property type="component" value="Unassembled WGS sequence"/>
</dbReference>
<reference evidence="3" key="1">
    <citation type="submission" date="2016-10" db="EMBL/GenBank/DDBJ databases">
        <authorList>
            <person name="Varghese N."/>
            <person name="Submissions S."/>
        </authorList>
    </citation>
    <scope>NUCLEOTIDE SEQUENCE [LARGE SCALE GENOMIC DNA]</scope>
    <source>
        <strain evidence="3">DSM 28453</strain>
    </source>
</reference>
<dbReference type="InterPro" id="IPR000073">
    <property type="entry name" value="AB_hydrolase_1"/>
</dbReference>
<name>A0A1I4CH19_9RHOB</name>
<dbReference type="PANTHER" id="PTHR37017:SF11">
    <property type="entry name" value="ESTERASE_LIPASE_THIOESTERASE DOMAIN-CONTAINING PROTEIN"/>
    <property type="match status" value="1"/>
</dbReference>
<evidence type="ECO:0000313" key="2">
    <source>
        <dbReference type="EMBL" id="SFK80514.1"/>
    </source>
</evidence>
<feature type="domain" description="AB hydrolase-1" evidence="1">
    <location>
        <begin position="4"/>
        <end position="228"/>
    </location>
</feature>
<dbReference type="OrthoDB" id="9814966at2"/>
<accession>A0A1I4CH19</accession>
<dbReference type="Pfam" id="PF12697">
    <property type="entry name" value="Abhydrolase_6"/>
    <property type="match status" value="1"/>
</dbReference>
<dbReference type="SUPFAM" id="SSF53474">
    <property type="entry name" value="alpha/beta-Hydrolases"/>
    <property type="match status" value="1"/>
</dbReference>
<dbReference type="RefSeq" id="WP_093322015.1">
    <property type="nucleotide sequence ID" value="NZ_FOSZ01000002.1"/>
</dbReference>
<evidence type="ECO:0000313" key="3">
    <source>
        <dbReference type="Proteomes" id="UP000198851"/>
    </source>
</evidence>
<dbReference type="InterPro" id="IPR052897">
    <property type="entry name" value="Sec-Metab_Biosynth_Hydrolase"/>
</dbReference>
<dbReference type="InterPro" id="IPR029058">
    <property type="entry name" value="AB_hydrolase_fold"/>
</dbReference>
<dbReference type="Gene3D" id="3.40.50.1820">
    <property type="entry name" value="alpha/beta hydrolase"/>
    <property type="match status" value="1"/>
</dbReference>
<organism evidence="2 3">
    <name type="scientific">Shimia haliotis</name>
    <dbReference type="NCBI Taxonomy" id="1280847"/>
    <lineage>
        <taxon>Bacteria</taxon>
        <taxon>Pseudomonadati</taxon>
        <taxon>Pseudomonadota</taxon>
        <taxon>Alphaproteobacteria</taxon>
        <taxon>Rhodobacterales</taxon>
        <taxon>Roseobacteraceae</taxon>
    </lineage>
</organism>
<proteinExistence type="predicted"/>
<dbReference type="PANTHER" id="PTHR37017">
    <property type="entry name" value="AB HYDROLASE-1 DOMAIN-CONTAINING PROTEIN-RELATED"/>
    <property type="match status" value="1"/>
</dbReference>
<sequence length="236" mass="25717">MSDILLVHGSCHGAWCFRDLIPALEALGHTARAIDLPSHGEDQTPISDVTLDACGQAVADALGEDTVVLGHSWGGYPISRAADLAPNKIARLIFLCAYAPWDGHSLADMRRAAPRQPILDAVIKSDDGVSYTIDPAKTRRVFYHDAPEGTEDFANARLCPQPILPQETPITLGDGFANAPKSYIRCNNDQTIPPEFQRTMTETWPAQDVYEMDTSHSPFLAAPKELAALIDRIVNT</sequence>
<dbReference type="AlphaFoldDB" id="A0A1I4CH19"/>
<dbReference type="EMBL" id="FOSZ01000002">
    <property type="protein sequence ID" value="SFK80514.1"/>
    <property type="molecule type" value="Genomic_DNA"/>
</dbReference>
<dbReference type="STRING" id="1280847.SAMN04488036_102277"/>
<protein>
    <submittedName>
        <fullName evidence="2">Pimeloyl-ACP methyl ester carboxylesterase</fullName>
    </submittedName>
</protein>
<evidence type="ECO:0000259" key="1">
    <source>
        <dbReference type="Pfam" id="PF12697"/>
    </source>
</evidence>